<dbReference type="EMBL" id="LSMT01004503">
    <property type="protein sequence ID" value="PFX11012.1"/>
    <property type="molecule type" value="Genomic_DNA"/>
</dbReference>
<organism evidence="1 2">
    <name type="scientific">Stylophora pistillata</name>
    <name type="common">Smooth cauliflower coral</name>
    <dbReference type="NCBI Taxonomy" id="50429"/>
    <lineage>
        <taxon>Eukaryota</taxon>
        <taxon>Metazoa</taxon>
        <taxon>Cnidaria</taxon>
        <taxon>Anthozoa</taxon>
        <taxon>Hexacorallia</taxon>
        <taxon>Scleractinia</taxon>
        <taxon>Astrocoeniina</taxon>
        <taxon>Pocilloporidae</taxon>
        <taxon>Stylophora</taxon>
    </lineage>
</organism>
<dbReference type="AlphaFoldDB" id="A0A2B4R440"/>
<dbReference type="InterPro" id="IPR011335">
    <property type="entry name" value="Restrct_endonuc-II-like"/>
</dbReference>
<sequence>MIMPISHSYKDIIEATTQKGDLCFIQSSEFIEFETPLVIRTYYMPSLEWSIVRMDNLFRNLGHQTRSADEDDVFVTRLETILFESPRRQHLGPSRIGHGCERKLWLNLHPPECRGSESYGYQQHDIFVRGYWEEERVLAHLKRTSFSIDQVQVPVQSKEGGLQGTLDARITDLRTGEVYVLEIKTMKQENFKPLLKKGCQEAQFGYWCQCQCYMGMSGIPQALFVVRNKNTEELYEEIIPFDAELYELLLQKAKRIQ</sequence>
<evidence type="ECO:0000313" key="1">
    <source>
        <dbReference type="EMBL" id="PFX11012.1"/>
    </source>
</evidence>
<keyword evidence="2" id="KW-1185">Reference proteome</keyword>
<dbReference type="SUPFAM" id="SSF52980">
    <property type="entry name" value="Restriction endonuclease-like"/>
    <property type="match status" value="1"/>
</dbReference>
<dbReference type="Gene3D" id="3.90.320.10">
    <property type="match status" value="1"/>
</dbReference>
<dbReference type="Proteomes" id="UP000225706">
    <property type="component" value="Unassembled WGS sequence"/>
</dbReference>
<feature type="non-terminal residue" evidence="1">
    <location>
        <position position="257"/>
    </location>
</feature>
<dbReference type="GO" id="GO:0006281">
    <property type="term" value="P:DNA repair"/>
    <property type="evidence" value="ECO:0007669"/>
    <property type="project" value="UniProtKB-ARBA"/>
</dbReference>
<protein>
    <recommendedName>
        <fullName evidence="3">PD-(D/E)XK endonuclease-like domain-containing protein</fullName>
    </recommendedName>
</protein>
<proteinExistence type="predicted"/>
<evidence type="ECO:0008006" key="3">
    <source>
        <dbReference type="Google" id="ProtNLM"/>
    </source>
</evidence>
<comment type="caution">
    <text evidence="1">The sequence shown here is derived from an EMBL/GenBank/DDBJ whole genome shotgun (WGS) entry which is preliminary data.</text>
</comment>
<dbReference type="InterPro" id="IPR011604">
    <property type="entry name" value="PDDEXK-like_dom_sf"/>
</dbReference>
<reference evidence="2" key="1">
    <citation type="journal article" date="2017" name="bioRxiv">
        <title>Comparative analysis of the genomes of Stylophora pistillata and Acropora digitifera provides evidence for extensive differences between species of corals.</title>
        <authorList>
            <person name="Voolstra C.R."/>
            <person name="Li Y."/>
            <person name="Liew Y.J."/>
            <person name="Baumgarten S."/>
            <person name="Zoccola D."/>
            <person name="Flot J.-F."/>
            <person name="Tambutte S."/>
            <person name="Allemand D."/>
            <person name="Aranda M."/>
        </authorList>
    </citation>
    <scope>NUCLEOTIDE SEQUENCE [LARGE SCALE GENOMIC DNA]</scope>
</reference>
<name>A0A2B4R440_STYPI</name>
<accession>A0A2B4R440</accession>
<evidence type="ECO:0000313" key="2">
    <source>
        <dbReference type="Proteomes" id="UP000225706"/>
    </source>
</evidence>
<gene>
    <name evidence="1" type="ORF">AWC38_SpisGene25592</name>
</gene>